<dbReference type="RefSeq" id="WP_167668886.1">
    <property type="nucleotide sequence ID" value="NZ_JACCEW010000002.1"/>
</dbReference>
<dbReference type="AlphaFoldDB" id="A0A853FAU4"/>
<sequence>MLRRCTARRPACWHCFSMRAHSIRIMDSDHII</sequence>
<dbReference type="InterPro" id="IPR003651">
    <property type="entry name" value="Endonuclease3_FeS-loop_motif"/>
</dbReference>
<organism evidence="1 2">
    <name type="scientific">Allopusillimonas soli</name>
    <dbReference type="NCBI Taxonomy" id="659016"/>
    <lineage>
        <taxon>Bacteria</taxon>
        <taxon>Pseudomonadati</taxon>
        <taxon>Pseudomonadota</taxon>
        <taxon>Betaproteobacteria</taxon>
        <taxon>Burkholderiales</taxon>
        <taxon>Alcaligenaceae</taxon>
        <taxon>Allopusillimonas</taxon>
    </lineage>
</organism>
<name>A0A853FAU4_9BURK</name>
<dbReference type="EMBL" id="JACCEW010000002">
    <property type="protein sequence ID" value="NYT36898.1"/>
    <property type="molecule type" value="Genomic_DNA"/>
</dbReference>
<evidence type="ECO:0000313" key="2">
    <source>
        <dbReference type="Proteomes" id="UP000580517"/>
    </source>
</evidence>
<dbReference type="Pfam" id="PF10576">
    <property type="entry name" value="EndIII_4Fe-2S"/>
    <property type="match status" value="1"/>
</dbReference>
<keyword evidence="2" id="KW-1185">Reference proteome</keyword>
<proteinExistence type="predicted"/>
<dbReference type="GO" id="GO:0051539">
    <property type="term" value="F:4 iron, 4 sulfur cluster binding"/>
    <property type="evidence" value="ECO:0007669"/>
    <property type="project" value="InterPro"/>
</dbReference>
<dbReference type="Proteomes" id="UP000580517">
    <property type="component" value="Unassembled WGS sequence"/>
</dbReference>
<comment type="caution">
    <text evidence="1">The sequence shown here is derived from an EMBL/GenBank/DDBJ whole genome shotgun (WGS) entry which is preliminary data.</text>
</comment>
<protein>
    <submittedName>
        <fullName evidence="1">Uncharacterized protein</fullName>
    </submittedName>
</protein>
<accession>A0A853FAU4</accession>
<reference evidence="1 2" key="1">
    <citation type="submission" date="2020-07" db="EMBL/GenBank/DDBJ databases">
        <title>Taxonomic revisions and descriptions of new bacterial species based on genomic comparisons in the high-G+C-content subgroup of the family Alcaligenaceae.</title>
        <authorList>
            <person name="Szabo A."/>
            <person name="Felfoldi T."/>
        </authorList>
    </citation>
    <scope>NUCLEOTIDE SEQUENCE [LARGE SCALE GENOMIC DNA]</scope>
    <source>
        <strain evidence="1 2">DSM 25264</strain>
    </source>
</reference>
<evidence type="ECO:0000313" key="1">
    <source>
        <dbReference type="EMBL" id="NYT36898.1"/>
    </source>
</evidence>
<gene>
    <name evidence="1" type="ORF">H0A68_08435</name>
</gene>